<reference evidence="2" key="1">
    <citation type="submission" date="2022-10" db="EMBL/GenBank/DDBJ databases">
        <title>Tapping the CABI collections for fungal endophytes: first genome assemblies for Collariella, Neodidymelliopsis, Ascochyta clinopodiicola, Didymella pomorum, Didymosphaeria variabile, Neocosmospora piperis and Neocucurbitaria cava.</title>
        <authorList>
            <person name="Hill R."/>
        </authorList>
    </citation>
    <scope>NUCLEOTIDE SEQUENCE</scope>
    <source>
        <strain evidence="2">IMI 356814</strain>
    </source>
</reference>
<comment type="caution">
    <text evidence="2">The sequence shown here is derived from an EMBL/GenBank/DDBJ whole genome shotgun (WGS) entry which is preliminary data.</text>
</comment>
<evidence type="ECO:0000313" key="2">
    <source>
        <dbReference type="EMBL" id="KAJ4368357.1"/>
    </source>
</evidence>
<dbReference type="OrthoDB" id="3915838at2759"/>
<dbReference type="Pfam" id="PF13517">
    <property type="entry name" value="FG-GAP_3"/>
    <property type="match status" value="1"/>
</dbReference>
<dbReference type="AlphaFoldDB" id="A0A9W9CLD4"/>
<protein>
    <recommendedName>
        <fullName evidence="4">VCBS repeat-containing protein</fullName>
    </recommendedName>
</protein>
<name>A0A9W9CLD4_9PLEO</name>
<dbReference type="Gene3D" id="2.130.10.130">
    <property type="entry name" value="Integrin alpha, N-terminal"/>
    <property type="match status" value="1"/>
</dbReference>
<gene>
    <name evidence="2" type="ORF">N0V83_006714</name>
</gene>
<evidence type="ECO:0000313" key="3">
    <source>
        <dbReference type="Proteomes" id="UP001140560"/>
    </source>
</evidence>
<evidence type="ECO:0008006" key="4">
    <source>
        <dbReference type="Google" id="ProtNLM"/>
    </source>
</evidence>
<dbReference type="InterPro" id="IPR013517">
    <property type="entry name" value="FG-GAP"/>
</dbReference>
<accession>A0A9W9CLD4</accession>
<keyword evidence="1" id="KW-0732">Signal</keyword>
<dbReference type="SUPFAM" id="SSF69318">
    <property type="entry name" value="Integrin alpha N-terminal domain"/>
    <property type="match status" value="1"/>
</dbReference>
<keyword evidence="3" id="KW-1185">Reference proteome</keyword>
<dbReference type="EMBL" id="JAPEUY010000011">
    <property type="protein sequence ID" value="KAJ4368357.1"/>
    <property type="molecule type" value="Genomic_DNA"/>
</dbReference>
<sequence length="265" mass="29597">MIDYSDTTHPNDYGYSMMAAIWWEAFQAVAEAGFLIDPIDTGLGADDASTTCMPSASGFGSVITTMGNNFGYNDGAYAHESELTMTNWVLYNQAFNHSMLDYNQFHFAEITKWGDQNDLHDELILIMDPADREFANANGDHIFSYFNYLPNNGDPYYYMDDATISWQDVDIVGQGTPECLSRGVRFGDINGDGLDDFICLNENGDEFVSINNGGSPPTFTYHGQIYKDRFAQADVRLADVDGDGRLDYCGLDSDGSMYWYVCNSE</sequence>
<evidence type="ECO:0000256" key="1">
    <source>
        <dbReference type="ARBA" id="ARBA00022729"/>
    </source>
</evidence>
<organism evidence="2 3">
    <name type="scientific">Neocucurbitaria cava</name>
    <dbReference type="NCBI Taxonomy" id="798079"/>
    <lineage>
        <taxon>Eukaryota</taxon>
        <taxon>Fungi</taxon>
        <taxon>Dikarya</taxon>
        <taxon>Ascomycota</taxon>
        <taxon>Pezizomycotina</taxon>
        <taxon>Dothideomycetes</taxon>
        <taxon>Pleosporomycetidae</taxon>
        <taxon>Pleosporales</taxon>
        <taxon>Pleosporineae</taxon>
        <taxon>Cucurbitariaceae</taxon>
        <taxon>Neocucurbitaria</taxon>
    </lineage>
</organism>
<dbReference type="InterPro" id="IPR028994">
    <property type="entry name" value="Integrin_alpha_N"/>
</dbReference>
<dbReference type="Proteomes" id="UP001140560">
    <property type="component" value="Unassembled WGS sequence"/>
</dbReference>
<proteinExistence type="predicted"/>